<dbReference type="Pfam" id="PF18962">
    <property type="entry name" value="Por_Secre_tail"/>
    <property type="match status" value="1"/>
</dbReference>
<sequence>MRRILYACLFGLSTTSALAQTGIKITYPESRAVFQRNNDNKSTIFLSGTYYQAVDSLQARLVAEVVGQGINTSWATFQRNPQGSVFQGSVQGSGGWYRLEVQAFQNGKVIAQDVIRKVGIGEVFIITGQSNAQGFLDYGAASAADDRVNCVTYNNIVANSLADPPSPTFEQLGANSIIGPRGQSAWCWGKLGDLLAQQYNVPVLFINTAWEATSIRNWIESFDDKYTKNIFALGTPNELFPKGMPYANLRIALRYYCSLQGMRAVLWQQGENDNLLDQNNDALKFTQEEYRAAMQTLVDKTRSDTRRYPAWVLARSSRIGFPDGNCISGCKGNKDCEKACGFIYSNNTKFTNAQTSVINTFNNNVYAGPFTDVIQPNRPDGIHFSGDGLLQLAQAWYESMSASFFVGSIPLLPQAQPVATVNCGPTNNSVSVSLPTGYQSYEWRTGQTGRAITITQPGVYQAKLKDGSGNTYLSPVVEVSNPIQPTVPTVSVAQQGTAVAATQQQVCADSVLSLVANVTPQSQAVWSNGSTQRTINVATAGTYSVQAVNTYGCKSTTSTGISLVIRPKLITPTIEQVGAFTLQANLPGFPNNEQFDWRRGTQFLNNQNGSTAKAVNSGPYSARAKAVFTLPSGSITCYSNFSNELQYTTGDAGGGMNVYPNPSSNGVIAIETIEDLQNADITIATLAGQTVYSAKVASFNERKVINVQGLTAGQYVVRVRSQGFNVARRVLIIP</sequence>
<feature type="signal peptide" evidence="2">
    <location>
        <begin position="1"/>
        <end position="19"/>
    </location>
</feature>
<dbReference type="AlphaFoldDB" id="A0A939G969"/>
<evidence type="ECO:0000259" key="3">
    <source>
        <dbReference type="Pfam" id="PF03629"/>
    </source>
</evidence>
<evidence type="ECO:0000313" key="6">
    <source>
        <dbReference type="Proteomes" id="UP000664795"/>
    </source>
</evidence>
<dbReference type="InterPro" id="IPR036514">
    <property type="entry name" value="SGNH_hydro_sf"/>
</dbReference>
<keyword evidence="1" id="KW-0378">Hydrolase</keyword>
<keyword evidence="2" id="KW-0732">Signal</keyword>
<accession>A0A939G969</accession>
<dbReference type="Proteomes" id="UP000664795">
    <property type="component" value="Unassembled WGS sequence"/>
</dbReference>
<gene>
    <name evidence="5" type="ORF">J2I48_27400</name>
</gene>
<feature type="domain" description="Secretion system C-terminal sorting" evidence="4">
    <location>
        <begin position="658"/>
        <end position="732"/>
    </location>
</feature>
<dbReference type="InterPro" id="IPR026444">
    <property type="entry name" value="Secre_tail"/>
</dbReference>
<evidence type="ECO:0000256" key="2">
    <source>
        <dbReference type="SAM" id="SignalP"/>
    </source>
</evidence>
<evidence type="ECO:0000313" key="5">
    <source>
        <dbReference type="EMBL" id="MBO0934767.1"/>
    </source>
</evidence>
<feature type="domain" description="Sialate O-acetylesterase" evidence="3">
    <location>
        <begin position="122"/>
        <end position="306"/>
    </location>
</feature>
<organism evidence="5 6">
    <name type="scientific">Fibrella aquatilis</name>
    <dbReference type="NCBI Taxonomy" id="2817059"/>
    <lineage>
        <taxon>Bacteria</taxon>
        <taxon>Pseudomonadati</taxon>
        <taxon>Bacteroidota</taxon>
        <taxon>Cytophagia</taxon>
        <taxon>Cytophagales</taxon>
        <taxon>Spirosomataceae</taxon>
        <taxon>Fibrella</taxon>
    </lineage>
</organism>
<evidence type="ECO:0000256" key="1">
    <source>
        <dbReference type="ARBA" id="ARBA00022801"/>
    </source>
</evidence>
<dbReference type="NCBIfam" id="TIGR04183">
    <property type="entry name" value="Por_Secre_tail"/>
    <property type="match status" value="1"/>
</dbReference>
<proteinExistence type="predicted"/>
<dbReference type="GO" id="GO:0016788">
    <property type="term" value="F:hydrolase activity, acting on ester bonds"/>
    <property type="evidence" value="ECO:0007669"/>
    <property type="project" value="UniProtKB-ARBA"/>
</dbReference>
<keyword evidence="6" id="KW-1185">Reference proteome</keyword>
<evidence type="ECO:0000259" key="4">
    <source>
        <dbReference type="Pfam" id="PF18962"/>
    </source>
</evidence>
<reference evidence="5 6" key="1">
    <citation type="submission" date="2021-03" db="EMBL/GenBank/DDBJ databases">
        <title>Fibrella sp. HMF5036 genome sequencing and assembly.</title>
        <authorList>
            <person name="Kang H."/>
            <person name="Kim H."/>
            <person name="Bae S."/>
            <person name="Joh K."/>
        </authorList>
    </citation>
    <scope>NUCLEOTIDE SEQUENCE [LARGE SCALE GENOMIC DNA]</scope>
    <source>
        <strain evidence="5 6">HMF5036</strain>
    </source>
</reference>
<comment type="caution">
    <text evidence="5">The sequence shown here is derived from an EMBL/GenBank/DDBJ whole genome shotgun (WGS) entry which is preliminary data.</text>
</comment>
<dbReference type="Pfam" id="PF03629">
    <property type="entry name" value="SASA"/>
    <property type="match status" value="1"/>
</dbReference>
<protein>
    <submittedName>
        <fullName evidence="5">T9SS type A sorting domain-containing protein</fullName>
    </submittedName>
</protein>
<dbReference type="InterPro" id="IPR005181">
    <property type="entry name" value="SASA"/>
</dbReference>
<dbReference type="Gene3D" id="3.40.50.1110">
    <property type="entry name" value="SGNH hydrolase"/>
    <property type="match status" value="1"/>
</dbReference>
<dbReference type="SUPFAM" id="SSF52266">
    <property type="entry name" value="SGNH hydrolase"/>
    <property type="match status" value="1"/>
</dbReference>
<feature type="chain" id="PRO_5038118707" evidence="2">
    <location>
        <begin position="20"/>
        <end position="734"/>
    </location>
</feature>
<dbReference type="EMBL" id="JAFMYU010000037">
    <property type="protein sequence ID" value="MBO0934767.1"/>
    <property type="molecule type" value="Genomic_DNA"/>
</dbReference>
<dbReference type="RefSeq" id="WP_207338733.1">
    <property type="nucleotide sequence ID" value="NZ_JAFMYU010000037.1"/>
</dbReference>
<name>A0A939G969_9BACT</name>